<accession>A0A0C3HPT1</accession>
<dbReference type="OrthoDB" id="6659017at2"/>
<comment type="caution">
    <text evidence="2">The sequence shown here is derived from an EMBL/GenBank/DDBJ whole genome shotgun (WGS) entry which is preliminary data.</text>
</comment>
<keyword evidence="1" id="KW-1133">Transmembrane helix</keyword>
<protein>
    <submittedName>
        <fullName evidence="2">Uncharacterized protein</fullName>
    </submittedName>
</protein>
<gene>
    <name evidence="2" type="ORF">SU60_15765</name>
</gene>
<organism evidence="2 3">
    <name type="scientific">Vibrio mytili</name>
    <dbReference type="NCBI Taxonomy" id="50718"/>
    <lineage>
        <taxon>Bacteria</taxon>
        <taxon>Pseudomonadati</taxon>
        <taxon>Pseudomonadota</taxon>
        <taxon>Gammaproteobacteria</taxon>
        <taxon>Vibrionales</taxon>
        <taxon>Vibrionaceae</taxon>
        <taxon>Vibrio</taxon>
    </lineage>
</organism>
<evidence type="ECO:0000313" key="2">
    <source>
        <dbReference type="EMBL" id="KIN10111.1"/>
    </source>
</evidence>
<dbReference type="AlphaFoldDB" id="A0A0C3HPT1"/>
<evidence type="ECO:0000256" key="1">
    <source>
        <dbReference type="SAM" id="Phobius"/>
    </source>
</evidence>
<dbReference type="EMBL" id="JXOK01000061">
    <property type="protein sequence ID" value="KIN10111.1"/>
    <property type="molecule type" value="Genomic_DNA"/>
</dbReference>
<keyword evidence="3" id="KW-1185">Reference proteome</keyword>
<keyword evidence="1" id="KW-0472">Membrane</keyword>
<name>A0A0C3HPT1_9VIBR</name>
<dbReference type="Proteomes" id="UP000031977">
    <property type="component" value="Unassembled WGS sequence"/>
</dbReference>
<evidence type="ECO:0000313" key="3">
    <source>
        <dbReference type="Proteomes" id="UP000031977"/>
    </source>
</evidence>
<dbReference type="RefSeq" id="WP_041156361.1">
    <property type="nucleotide sequence ID" value="NZ_CBCRVP010000016.1"/>
</dbReference>
<keyword evidence="1" id="KW-0812">Transmembrane</keyword>
<reference evidence="2 3" key="1">
    <citation type="submission" date="2015-01" db="EMBL/GenBank/DDBJ databases">
        <title>Draft genome of Vibrio mytili type strain CAIM 528.</title>
        <authorList>
            <person name="Gonzalez-Castillo A."/>
            <person name="Gomez-Gil B."/>
            <person name="Enciso-Ibarra J."/>
        </authorList>
    </citation>
    <scope>NUCLEOTIDE SEQUENCE [LARGE SCALE GENOMIC DNA]</scope>
    <source>
        <strain evidence="2 3">CAIM 528</strain>
    </source>
</reference>
<proteinExistence type="predicted"/>
<feature type="transmembrane region" description="Helical" evidence="1">
    <location>
        <begin position="55"/>
        <end position="75"/>
    </location>
</feature>
<sequence>MKSSKWSGLAVGTLVLIAVLLLFGSPVNASWQNIPLKAINDIAFSLSFGLGLNHVVAYSAAIMTLAALFYIGYVVGERVFYKLR</sequence>